<comment type="caution">
    <text evidence="2">The sequence shown here is derived from an EMBL/GenBank/DDBJ whole genome shotgun (WGS) entry which is preliminary data.</text>
</comment>
<evidence type="ECO:0000313" key="2">
    <source>
        <dbReference type="EMBL" id="MDN3705861.1"/>
    </source>
</evidence>
<reference evidence="3" key="1">
    <citation type="journal article" date="2019" name="Int. J. Syst. Evol. Microbiol.">
        <title>The Global Catalogue of Microorganisms (GCM) 10K type strain sequencing project: providing services to taxonomists for standard genome sequencing and annotation.</title>
        <authorList>
            <consortium name="The Broad Institute Genomics Platform"/>
            <consortium name="The Broad Institute Genome Sequencing Center for Infectious Disease"/>
            <person name="Wu L."/>
            <person name="Ma J."/>
        </authorList>
    </citation>
    <scope>NUCLEOTIDE SEQUENCE [LARGE SCALE GENOMIC DNA]</scope>
    <source>
        <strain evidence="3">CECT 7184</strain>
    </source>
</reference>
<keyword evidence="1" id="KW-0472">Membrane</keyword>
<dbReference type="EMBL" id="JAUFQU010000001">
    <property type="protein sequence ID" value="MDN3705861.1"/>
    <property type="molecule type" value="Genomic_DNA"/>
</dbReference>
<keyword evidence="1" id="KW-1133">Transmembrane helix</keyword>
<gene>
    <name evidence="2" type="ORF">QW060_01820</name>
</gene>
<feature type="transmembrane region" description="Helical" evidence="1">
    <location>
        <begin position="38"/>
        <end position="56"/>
    </location>
</feature>
<dbReference type="Proteomes" id="UP001242368">
    <property type="component" value="Unassembled WGS sequence"/>
</dbReference>
<sequence>MICILSYGVENKDSFMVDENKISIVKKCSLYLMDLIGLFRYVNFLVMVLNCIDMFIML</sequence>
<accession>A0ABT8CQ31</accession>
<proteinExistence type="predicted"/>
<dbReference type="RefSeq" id="WP_290362010.1">
    <property type="nucleotide sequence ID" value="NZ_JAUFQU010000001.1"/>
</dbReference>
<name>A0ABT8CQ31_9FLAO</name>
<evidence type="ECO:0000313" key="3">
    <source>
        <dbReference type="Proteomes" id="UP001242368"/>
    </source>
</evidence>
<protein>
    <submittedName>
        <fullName evidence="2">Uncharacterized protein</fullName>
    </submittedName>
</protein>
<keyword evidence="1" id="KW-0812">Transmembrane</keyword>
<keyword evidence="3" id="KW-1185">Reference proteome</keyword>
<evidence type="ECO:0000256" key="1">
    <source>
        <dbReference type="SAM" id="Phobius"/>
    </source>
</evidence>
<organism evidence="2 3">
    <name type="scientific">Paenimyroides ceti</name>
    <dbReference type="NCBI Taxonomy" id="395087"/>
    <lineage>
        <taxon>Bacteria</taxon>
        <taxon>Pseudomonadati</taxon>
        <taxon>Bacteroidota</taxon>
        <taxon>Flavobacteriia</taxon>
        <taxon>Flavobacteriales</taxon>
        <taxon>Flavobacteriaceae</taxon>
        <taxon>Paenimyroides</taxon>
    </lineage>
</organism>